<evidence type="ECO:0000313" key="5">
    <source>
        <dbReference type="EMBL" id="KRM74289.1"/>
    </source>
</evidence>
<dbReference type="EMBL" id="AYYN01000099">
    <property type="protein sequence ID" value="KRM74289.1"/>
    <property type="molecule type" value="Genomic_DNA"/>
</dbReference>
<dbReference type="InterPro" id="IPR036265">
    <property type="entry name" value="HIT-like_sf"/>
</dbReference>
<evidence type="ECO:0000256" key="3">
    <source>
        <dbReference type="PROSITE-ProRule" id="PRU00464"/>
    </source>
</evidence>
<keyword evidence="5" id="KW-0378">Hydrolase</keyword>
<name>A0A0R2B4F0_9LACO</name>
<organism evidence="5 6">
    <name type="scientific">Ligilactobacillus murinus DSM 20452 = NBRC 14221</name>
    <dbReference type="NCBI Taxonomy" id="1423772"/>
    <lineage>
        <taxon>Bacteria</taxon>
        <taxon>Bacillati</taxon>
        <taxon>Bacillota</taxon>
        <taxon>Bacilli</taxon>
        <taxon>Lactobacillales</taxon>
        <taxon>Lactobacillaceae</taxon>
        <taxon>Ligilactobacillus</taxon>
    </lineage>
</organism>
<dbReference type="InterPro" id="IPR001310">
    <property type="entry name" value="Histidine_triad_HIT"/>
</dbReference>
<reference evidence="5 6" key="1">
    <citation type="journal article" date="2015" name="Genome Announc.">
        <title>Expanding the biotechnology potential of lactobacilli through comparative genomics of 213 strains and associated genera.</title>
        <authorList>
            <person name="Sun Z."/>
            <person name="Harris H.M."/>
            <person name="McCann A."/>
            <person name="Guo C."/>
            <person name="Argimon S."/>
            <person name="Zhang W."/>
            <person name="Yang X."/>
            <person name="Jeffery I.B."/>
            <person name="Cooney J.C."/>
            <person name="Kagawa T.F."/>
            <person name="Liu W."/>
            <person name="Song Y."/>
            <person name="Salvetti E."/>
            <person name="Wrobel A."/>
            <person name="Rasinkangas P."/>
            <person name="Parkhill J."/>
            <person name="Rea M.C."/>
            <person name="O'Sullivan O."/>
            <person name="Ritari J."/>
            <person name="Douillard F.P."/>
            <person name="Paul Ross R."/>
            <person name="Yang R."/>
            <person name="Briner A.E."/>
            <person name="Felis G.E."/>
            <person name="de Vos W.M."/>
            <person name="Barrangou R."/>
            <person name="Klaenhammer T.R."/>
            <person name="Caufield P.W."/>
            <person name="Cui Y."/>
            <person name="Zhang H."/>
            <person name="O'Toole P.W."/>
        </authorList>
    </citation>
    <scope>NUCLEOTIDE SEQUENCE [LARGE SCALE GENOMIC DNA]</scope>
    <source>
        <strain evidence="5 6">DSM 20452</strain>
    </source>
</reference>
<dbReference type="CDD" id="cd01277">
    <property type="entry name" value="HINT_subgroup"/>
    <property type="match status" value="1"/>
</dbReference>
<evidence type="ECO:0000256" key="1">
    <source>
        <dbReference type="PIRSR" id="PIRSR601310-1"/>
    </source>
</evidence>
<feature type="domain" description="HIT" evidence="4">
    <location>
        <begin position="11"/>
        <end position="119"/>
    </location>
</feature>
<dbReference type="PANTHER" id="PTHR46648">
    <property type="entry name" value="HIT FAMILY PROTEIN 1"/>
    <property type="match status" value="1"/>
</dbReference>
<proteinExistence type="predicted"/>
<dbReference type="PROSITE" id="PS51084">
    <property type="entry name" value="HIT_2"/>
    <property type="match status" value="1"/>
</dbReference>
<dbReference type="SUPFAM" id="SSF54197">
    <property type="entry name" value="HIT-like"/>
    <property type="match status" value="1"/>
</dbReference>
<dbReference type="FunFam" id="3.30.428.10:FF:000014">
    <property type="entry name" value="Putative histidine triad (HIT) protein"/>
    <property type="match status" value="1"/>
</dbReference>
<protein>
    <submittedName>
        <fullName evidence="5">Diadenosine polyphosphate hydrolase</fullName>
    </submittedName>
</protein>
<dbReference type="Gene3D" id="3.30.428.10">
    <property type="entry name" value="HIT-like"/>
    <property type="match status" value="1"/>
</dbReference>
<accession>A0A0R2B4F0</accession>
<sequence>MKEGFYMTDCIFCKIIAGEIPSVTVYEDDKVKAFLDISQATPGHTLVVPKKHVSDLFEYDEQLASDVFSRLPKIARAIKASDPTIKGLNIVNNNGEVAYQTVFHSHIHLLPRYSNEDGFGMTFVDNSADYTPEKLQVIANKITEQIKD</sequence>
<dbReference type="PANTHER" id="PTHR46648:SF1">
    <property type="entry name" value="ADENOSINE 5'-MONOPHOSPHORAMIDASE HNT1"/>
    <property type="match status" value="1"/>
</dbReference>
<dbReference type="InterPro" id="IPR039384">
    <property type="entry name" value="HINT"/>
</dbReference>
<comment type="caution">
    <text evidence="5">The sequence shown here is derived from an EMBL/GenBank/DDBJ whole genome shotgun (WGS) entry which is preliminary data.</text>
</comment>
<dbReference type="AlphaFoldDB" id="A0A0R2B4F0"/>
<evidence type="ECO:0000313" key="6">
    <source>
        <dbReference type="Proteomes" id="UP000051612"/>
    </source>
</evidence>
<gene>
    <name evidence="5" type="ORF">FC48_GL000418</name>
</gene>
<evidence type="ECO:0000256" key="2">
    <source>
        <dbReference type="PIRSR" id="PIRSR601310-3"/>
    </source>
</evidence>
<feature type="short sequence motif" description="Histidine triad motif" evidence="2 3">
    <location>
        <begin position="104"/>
        <end position="108"/>
    </location>
</feature>
<feature type="active site" description="Tele-AMP-histidine intermediate" evidence="1">
    <location>
        <position position="106"/>
    </location>
</feature>
<dbReference type="PRINTS" id="PR00332">
    <property type="entry name" value="HISTRIAD"/>
</dbReference>
<dbReference type="GO" id="GO:0016787">
    <property type="term" value="F:hydrolase activity"/>
    <property type="evidence" value="ECO:0007669"/>
    <property type="project" value="UniProtKB-KW"/>
</dbReference>
<dbReference type="GO" id="GO:0009117">
    <property type="term" value="P:nucleotide metabolic process"/>
    <property type="evidence" value="ECO:0007669"/>
    <property type="project" value="TreeGrafter"/>
</dbReference>
<dbReference type="PATRIC" id="fig|1423772.3.peg.457"/>
<dbReference type="Proteomes" id="UP000051612">
    <property type="component" value="Unassembled WGS sequence"/>
</dbReference>
<dbReference type="InterPro" id="IPR019808">
    <property type="entry name" value="Histidine_triad_CS"/>
</dbReference>
<dbReference type="InterPro" id="IPR011146">
    <property type="entry name" value="HIT-like"/>
</dbReference>
<dbReference type="Pfam" id="PF01230">
    <property type="entry name" value="HIT"/>
    <property type="match status" value="1"/>
</dbReference>
<dbReference type="PROSITE" id="PS00892">
    <property type="entry name" value="HIT_1"/>
    <property type="match status" value="1"/>
</dbReference>
<evidence type="ECO:0000259" key="4">
    <source>
        <dbReference type="PROSITE" id="PS51084"/>
    </source>
</evidence>